<reference evidence="2 3" key="1">
    <citation type="submission" date="2018-06" db="EMBL/GenBank/DDBJ databases">
        <authorList>
            <consortium name="Pathogen Informatics"/>
            <person name="Doyle S."/>
        </authorList>
    </citation>
    <scope>NUCLEOTIDE SEQUENCE [LARGE SCALE GENOMIC DNA]</scope>
    <source>
        <strain evidence="2 3">NCTC8256</strain>
    </source>
</reference>
<feature type="domain" description="DNA polymerase III alpha subunit finger" evidence="1">
    <location>
        <begin position="1"/>
        <end position="112"/>
    </location>
</feature>
<name>A0A379VXE9_SALET</name>
<dbReference type="InterPro" id="IPR004805">
    <property type="entry name" value="DnaE2/DnaE/PolC"/>
</dbReference>
<accession>A0A379VXE9</accession>
<evidence type="ECO:0000259" key="1">
    <source>
        <dbReference type="Pfam" id="PF17657"/>
    </source>
</evidence>
<proteinExistence type="predicted"/>
<dbReference type="Pfam" id="PF17657">
    <property type="entry name" value="DNA_pol3_finger"/>
    <property type="match status" value="1"/>
</dbReference>
<dbReference type="AlphaFoldDB" id="A0A379VXE9"/>
<dbReference type="GO" id="GO:0003887">
    <property type="term" value="F:DNA-directed DNA polymerase activity"/>
    <property type="evidence" value="ECO:0007669"/>
    <property type="project" value="UniProtKB-EC"/>
</dbReference>
<dbReference type="Proteomes" id="UP000254346">
    <property type="component" value="Unassembled WGS sequence"/>
</dbReference>
<dbReference type="EMBL" id="UGXR01000001">
    <property type="protein sequence ID" value="SUH10894.1"/>
    <property type="molecule type" value="Genomic_DNA"/>
</dbReference>
<sequence>MKDLIKRLQPDCFEDMIALVALFRPGPLQSGMVDNFIDRKHGREELSYPDVQWQHESLKPVLEPTYGIILYQEQVMQIAQVLSGYTLGGADMLRRAMGKKKPEEMAKQRSVF</sequence>
<dbReference type="PANTHER" id="PTHR32294:SF0">
    <property type="entry name" value="DNA POLYMERASE III SUBUNIT ALPHA"/>
    <property type="match status" value="1"/>
</dbReference>
<dbReference type="GO" id="GO:0006260">
    <property type="term" value="P:DNA replication"/>
    <property type="evidence" value="ECO:0007669"/>
    <property type="project" value="InterPro"/>
</dbReference>
<dbReference type="PANTHER" id="PTHR32294">
    <property type="entry name" value="DNA POLYMERASE III SUBUNIT ALPHA"/>
    <property type="match status" value="1"/>
</dbReference>
<evidence type="ECO:0000313" key="2">
    <source>
        <dbReference type="EMBL" id="SUH10894.1"/>
    </source>
</evidence>
<organism evidence="2 3">
    <name type="scientific">Salmonella enterica I</name>
    <dbReference type="NCBI Taxonomy" id="59201"/>
    <lineage>
        <taxon>Bacteria</taxon>
        <taxon>Pseudomonadati</taxon>
        <taxon>Pseudomonadota</taxon>
        <taxon>Gammaproteobacteria</taxon>
        <taxon>Enterobacterales</taxon>
        <taxon>Enterobacteriaceae</taxon>
        <taxon>Salmonella</taxon>
    </lineage>
</organism>
<dbReference type="GO" id="GO:0008408">
    <property type="term" value="F:3'-5' exonuclease activity"/>
    <property type="evidence" value="ECO:0007669"/>
    <property type="project" value="InterPro"/>
</dbReference>
<dbReference type="EC" id="2.7.7.7" evidence="2"/>
<evidence type="ECO:0000313" key="3">
    <source>
        <dbReference type="Proteomes" id="UP000254346"/>
    </source>
</evidence>
<gene>
    <name evidence="2" type="primary">dnaE_2</name>
    <name evidence="2" type="ORF">NCTC8256_04922</name>
</gene>
<keyword evidence="2" id="KW-0808">Transferase</keyword>
<dbReference type="InterPro" id="IPR040982">
    <property type="entry name" value="DNA_pol3_finger"/>
</dbReference>
<keyword evidence="2" id="KW-0548">Nucleotidyltransferase</keyword>
<protein>
    <submittedName>
        <fullName evidence="2">DNA polymerase III subunit alpha</fullName>
        <ecNumber evidence="2">2.7.7.7</ecNumber>
    </submittedName>
</protein>